<reference evidence="2" key="1">
    <citation type="submission" date="2014-07" db="EMBL/GenBank/DDBJ databases">
        <authorList>
            <person name="Martin A.A"/>
            <person name="De Silva N."/>
        </authorList>
    </citation>
    <scope>NUCLEOTIDE SEQUENCE</scope>
</reference>
<dbReference type="GO" id="GO:0003676">
    <property type="term" value="F:nucleic acid binding"/>
    <property type="evidence" value="ECO:0007669"/>
    <property type="project" value="InterPro"/>
</dbReference>
<feature type="domain" description="Tc1-like transposase DDE" evidence="1">
    <location>
        <begin position="178"/>
        <end position="252"/>
    </location>
</feature>
<dbReference type="PANTHER" id="PTHR46564">
    <property type="entry name" value="TRANSPOSASE"/>
    <property type="match status" value="1"/>
</dbReference>
<dbReference type="PANTHER" id="PTHR46564:SF1">
    <property type="entry name" value="TRANSPOSASE"/>
    <property type="match status" value="1"/>
</dbReference>
<protein>
    <submittedName>
        <fullName evidence="3">DDE_3 domain-containing protein</fullName>
    </submittedName>
</protein>
<evidence type="ECO:0000313" key="2">
    <source>
        <dbReference type="Proteomes" id="UP000035680"/>
    </source>
</evidence>
<dbReference type="STRING" id="75913.A0A0K0FJS3"/>
<dbReference type="WBParaSite" id="SVE_0914800.1">
    <property type="protein sequence ID" value="SVE_0914800.1"/>
    <property type="gene ID" value="SVE_0914800"/>
</dbReference>
<name>A0A0K0FJS3_STRVS</name>
<evidence type="ECO:0000259" key="1">
    <source>
        <dbReference type="Pfam" id="PF13358"/>
    </source>
</evidence>
<sequence length="305" mass="34885">MVCGEGLTIKFAAKQLKINYSSARRVISEMKKSESLLYDSEDNDMENNVNNTTVEKKRGAPSKINEDRLHIIDNIVFSNSTITLKEICNFLKKNYNIEVFTSTVDRALKTLKITLKTSYKLLNRVNSPDTIEQKSVYASHFLGNAPKDRKKIIFIDESGFNLHLRRSKARSKIGERHQTCNGDVFQDFAKELFSIVSNSNELHGSWIIMDNAKIHKKDGIKDICRHFRCSLVYLCLYSFMLNPVENIFSKINCFVRSLLSTACENGKLVNIIRKIVLVVTRDDLAGYFNYIMGNANKAILKILYS</sequence>
<dbReference type="AlphaFoldDB" id="A0A0K0FJS3"/>
<reference evidence="3" key="2">
    <citation type="submission" date="2015-08" db="UniProtKB">
        <authorList>
            <consortium name="WormBaseParasite"/>
        </authorList>
    </citation>
    <scope>IDENTIFICATION</scope>
</reference>
<dbReference type="Gene3D" id="3.30.420.10">
    <property type="entry name" value="Ribonuclease H-like superfamily/Ribonuclease H"/>
    <property type="match status" value="1"/>
</dbReference>
<dbReference type="Proteomes" id="UP000035680">
    <property type="component" value="Unassembled WGS sequence"/>
</dbReference>
<organism evidence="2 3">
    <name type="scientific">Strongyloides venezuelensis</name>
    <name type="common">Threadworm</name>
    <dbReference type="NCBI Taxonomy" id="75913"/>
    <lineage>
        <taxon>Eukaryota</taxon>
        <taxon>Metazoa</taxon>
        <taxon>Ecdysozoa</taxon>
        <taxon>Nematoda</taxon>
        <taxon>Chromadorea</taxon>
        <taxon>Rhabditida</taxon>
        <taxon>Tylenchina</taxon>
        <taxon>Panagrolaimomorpha</taxon>
        <taxon>Strongyloidoidea</taxon>
        <taxon>Strongyloididae</taxon>
        <taxon>Strongyloides</taxon>
    </lineage>
</organism>
<proteinExistence type="predicted"/>
<keyword evidence="2" id="KW-1185">Reference proteome</keyword>
<dbReference type="Pfam" id="PF13358">
    <property type="entry name" value="DDE_3"/>
    <property type="match status" value="1"/>
</dbReference>
<dbReference type="InterPro" id="IPR036397">
    <property type="entry name" value="RNaseH_sf"/>
</dbReference>
<dbReference type="InterPro" id="IPR038717">
    <property type="entry name" value="Tc1-like_DDE_dom"/>
</dbReference>
<evidence type="ECO:0000313" key="3">
    <source>
        <dbReference type="WBParaSite" id="SVE_0914800.1"/>
    </source>
</evidence>
<accession>A0A0K0FJS3</accession>